<keyword evidence="1" id="KW-0479">Metal-binding</keyword>
<protein>
    <recommendedName>
        <fullName evidence="6">SWIM-type domain-containing protein</fullName>
    </recommendedName>
</protein>
<dbReference type="InterPro" id="IPR006564">
    <property type="entry name" value="Znf_PMZ"/>
</dbReference>
<keyword evidence="3" id="KW-0862">Zinc</keyword>
<feature type="domain" description="SWIM-type" evidence="6">
    <location>
        <begin position="65"/>
        <end position="97"/>
    </location>
</feature>
<organism evidence="7">
    <name type="scientific">Nicotiana tabacum</name>
    <name type="common">Common tobacco</name>
    <dbReference type="NCBI Taxonomy" id="4097"/>
    <lineage>
        <taxon>Eukaryota</taxon>
        <taxon>Viridiplantae</taxon>
        <taxon>Streptophyta</taxon>
        <taxon>Embryophyta</taxon>
        <taxon>Tracheophyta</taxon>
        <taxon>Spermatophyta</taxon>
        <taxon>Magnoliopsida</taxon>
        <taxon>eudicotyledons</taxon>
        <taxon>Gunneridae</taxon>
        <taxon>Pentapetalae</taxon>
        <taxon>asterids</taxon>
        <taxon>lamiids</taxon>
        <taxon>Solanales</taxon>
        <taxon>Solanaceae</taxon>
        <taxon>Nicotianoideae</taxon>
        <taxon>Nicotianeae</taxon>
        <taxon>Nicotiana</taxon>
    </lineage>
</organism>
<evidence type="ECO:0000256" key="4">
    <source>
        <dbReference type="PROSITE-ProRule" id="PRU00325"/>
    </source>
</evidence>
<evidence type="ECO:0000259" key="6">
    <source>
        <dbReference type="PROSITE" id="PS50966"/>
    </source>
</evidence>
<dbReference type="OrthoDB" id="1939383at2759"/>
<dbReference type="PANTHER" id="PTHR31973:SF189">
    <property type="entry name" value="TRANSPOSASE, MUDR, PLANT, MULE TRANSPOSASE DOMAIN PROTEIN-RELATED"/>
    <property type="match status" value="1"/>
</dbReference>
<proteinExistence type="predicted"/>
<evidence type="ECO:0000256" key="3">
    <source>
        <dbReference type="ARBA" id="ARBA00022833"/>
    </source>
</evidence>
<dbReference type="InterPro" id="IPR007527">
    <property type="entry name" value="Znf_SWIM"/>
</dbReference>
<dbReference type="GO" id="GO:0008270">
    <property type="term" value="F:zinc ion binding"/>
    <property type="evidence" value="ECO:0007669"/>
    <property type="project" value="UniProtKB-KW"/>
</dbReference>
<dbReference type="PROSITE" id="PS50966">
    <property type="entry name" value="ZF_SWIM"/>
    <property type="match status" value="1"/>
</dbReference>
<accession>A0A1S3XS01</accession>
<keyword evidence="2 4" id="KW-0863">Zinc-finger</keyword>
<evidence type="ECO:0000256" key="5">
    <source>
        <dbReference type="SAM" id="MobiDB-lite"/>
    </source>
</evidence>
<evidence type="ECO:0000256" key="1">
    <source>
        <dbReference type="ARBA" id="ARBA00022723"/>
    </source>
</evidence>
<reference evidence="7" key="1">
    <citation type="submission" date="2025-08" db="UniProtKB">
        <authorList>
            <consortium name="RefSeq"/>
        </authorList>
    </citation>
    <scope>IDENTIFICATION</scope>
</reference>
<dbReference type="Pfam" id="PF04434">
    <property type="entry name" value="SWIM"/>
    <property type="match status" value="1"/>
</dbReference>
<feature type="region of interest" description="Disordered" evidence="5">
    <location>
        <begin position="327"/>
        <end position="372"/>
    </location>
</feature>
<feature type="compositionally biased region" description="Low complexity" evidence="5">
    <location>
        <begin position="239"/>
        <end position="253"/>
    </location>
</feature>
<evidence type="ECO:0000256" key="2">
    <source>
        <dbReference type="ARBA" id="ARBA00022771"/>
    </source>
</evidence>
<dbReference type="RefSeq" id="XP_016442457.1">
    <property type="nucleotide sequence ID" value="XM_016586971.1"/>
</dbReference>
<sequence length="372" mass="42340">MLEDIRVKVMNMLREHEGEVMTWTENVSPPTMQLYYQFLNNAQKCTVDSNGKDGYEVNEGTTEKHRVDINLKKCTCRTWDLTGIPCPHAIRALLYKKVNPMSEIHWWFTKEAYFSTYTHKLEPIRGEKFWNIEPTHAMDPLLLVNMAGRPKVKRTREKNETINRQGEWSQSRKGRVMTCSTCGKPEHNARGCQKQSKGKLPQFGKKTKKRPMTLVDEEHEENMARSPSAARLSLEEELQLTAPQASQASQTSSNSGPHYIFMPTPSLSRKQSISNATDFDYPEANNPEPPIMPRCVSEAKTRLQRREQLGTTTGTRTIKFVGDASGVSLPTQLPYSPKNLTWRGKASITGNQLERQRPAKMKSRKGNGNAQN</sequence>
<gene>
    <name evidence="7" type="primary">LOC107767869</name>
</gene>
<dbReference type="PANTHER" id="PTHR31973">
    <property type="entry name" value="POLYPROTEIN, PUTATIVE-RELATED"/>
    <property type="match status" value="1"/>
</dbReference>
<dbReference type="SMART" id="SM00575">
    <property type="entry name" value="ZnF_PMZ"/>
    <property type="match status" value="1"/>
</dbReference>
<feature type="region of interest" description="Disordered" evidence="5">
    <location>
        <begin position="181"/>
        <end position="260"/>
    </location>
</feature>
<dbReference type="PaxDb" id="4097-A0A1S3XS01"/>
<dbReference type="AlphaFoldDB" id="A0A1S3XS01"/>
<dbReference type="KEGG" id="nta:107767869"/>
<evidence type="ECO:0000313" key="7">
    <source>
        <dbReference type="RefSeq" id="XP_016442457.1"/>
    </source>
</evidence>
<name>A0A1S3XS01_TOBAC</name>